<sequence length="241" mass="27580">MVGCVFRPPAVFSPLPKPPTSRPRQAMAANRSTSGLTVERKLPVLLFDVMDTIVRDPFYHDIPAFFQMSMKELLDTKHPTVWAEFEKGLIDENDLAKKFFKDGRPFDLEGLKQCMLRGYSYIDGIEELLHSLKQNNYELHAFTNYPIWYKMIEEKLQLSKYLSWTFCSCIIGKRKPASEFYMEVLHHLGVEAASCIFIDDRRANVEAAGNAGMVGLHFRNVDTLKQELSSLGVEMVTLDSM</sequence>
<evidence type="ECO:0000313" key="2">
    <source>
        <dbReference type="RefSeq" id="XP_010912826.1"/>
    </source>
</evidence>
<keyword evidence="2" id="KW-0378">Hydrolase</keyword>
<gene>
    <name evidence="2" type="primary">LOC105038653</name>
</gene>
<dbReference type="GO" id="GO:0016787">
    <property type="term" value="F:hydrolase activity"/>
    <property type="evidence" value="ECO:0007669"/>
    <property type="project" value="UniProtKB-KW"/>
</dbReference>
<dbReference type="Proteomes" id="UP000504607">
    <property type="component" value="Chromosome 2"/>
</dbReference>
<dbReference type="RefSeq" id="XP_010912826.1">
    <property type="nucleotide sequence ID" value="XM_010914524.1"/>
</dbReference>
<reference evidence="2" key="1">
    <citation type="submission" date="2025-08" db="UniProtKB">
        <authorList>
            <consortium name="RefSeq"/>
        </authorList>
    </citation>
    <scope>IDENTIFICATION</scope>
</reference>
<dbReference type="SFLD" id="SFLDS00003">
    <property type="entry name" value="Haloacid_Dehalogenase"/>
    <property type="match status" value="1"/>
</dbReference>
<evidence type="ECO:0000313" key="1">
    <source>
        <dbReference type="Proteomes" id="UP000504607"/>
    </source>
</evidence>
<dbReference type="Pfam" id="PF00702">
    <property type="entry name" value="Hydrolase"/>
    <property type="match status" value="1"/>
</dbReference>
<dbReference type="AlphaFoldDB" id="A0A6I9QPQ1"/>
<protein>
    <submittedName>
        <fullName evidence="2">Flavin mononucleotide hydrolase 1, chloroplatic</fullName>
    </submittedName>
</protein>
<organism evidence="1 2">
    <name type="scientific">Elaeis guineensis var. tenera</name>
    <name type="common">Oil palm</name>
    <dbReference type="NCBI Taxonomy" id="51953"/>
    <lineage>
        <taxon>Eukaryota</taxon>
        <taxon>Viridiplantae</taxon>
        <taxon>Streptophyta</taxon>
        <taxon>Embryophyta</taxon>
        <taxon>Tracheophyta</taxon>
        <taxon>Spermatophyta</taxon>
        <taxon>Magnoliopsida</taxon>
        <taxon>Liliopsida</taxon>
        <taxon>Arecaceae</taxon>
        <taxon>Arecoideae</taxon>
        <taxon>Cocoseae</taxon>
        <taxon>Elaeidinae</taxon>
        <taxon>Elaeis</taxon>
    </lineage>
</organism>
<dbReference type="InterPro" id="IPR023214">
    <property type="entry name" value="HAD_sf"/>
</dbReference>
<dbReference type="PANTHER" id="PTHR43611">
    <property type="entry name" value="ALPHA-D-GLUCOSE 1-PHOSPHATE PHOSPHATASE"/>
    <property type="match status" value="1"/>
</dbReference>
<name>A0A6I9QPQ1_ELAGV</name>
<dbReference type="InParanoid" id="A0A6I9QPQ1"/>
<accession>A0A6I9QPQ1</accession>
<dbReference type="Gene3D" id="3.40.50.1000">
    <property type="entry name" value="HAD superfamily/HAD-like"/>
    <property type="match status" value="1"/>
</dbReference>
<dbReference type="SUPFAM" id="SSF56784">
    <property type="entry name" value="HAD-like"/>
    <property type="match status" value="1"/>
</dbReference>
<dbReference type="PANTHER" id="PTHR43611:SF3">
    <property type="entry name" value="FLAVIN MONONUCLEOTIDE HYDROLASE 1, CHLOROPLATIC"/>
    <property type="match status" value="1"/>
</dbReference>
<dbReference type="SFLD" id="SFLDG01129">
    <property type="entry name" value="C1.5:_HAD__Beta-PGM__Phosphata"/>
    <property type="match status" value="1"/>
</dbReference>
<dbReference type="OrthoDB" id="2012566at2759"/>
<dbReference type="NCBIfam" id="TIGR01509">
    <property type="entry name" value="HAD-SF-IA-v3"/>
    <property type="match status" value="1"/>
</dbReference>
<proteinExistence type="predicted"/>
<dbReference type="InterPro" id="IPR006439">
    <property type="entry name" value="HAD-SF_hydro_IA"/>
</dbReference>
<dbReference type="InterPro" id="IPR036412">
    <property type="entry name" value="HAD-like_sf"/>
</dbReference>
<keyword evidence="1" id="KW-1185">Reference proteome</keyword>